<dbReference type="Gene3D" id="3.40.630.10">
    <property type="entry name" value="Zn peptidases"/>
    <property type="match status" value="1"/>
</dbReference>
<dbReference type="PANTHER" id="PTHR12147:SF56">
    <property type="entry name" value="AMINOPEPTIDASE YDR415C-RELATED"/>
    <property type="match status" value="1"/>
</dbReference>
<dbReference type="SUPFAM" id="SSF53187">
    <property type="entry name" value="Zn-dependent exopeptidases"/>
    <property type="match status" value="1"/>
</dbReference>
<protein>
    <submittedName>
        <fullName evidence="11">Aminopeptidase</fullName>
    </submittedName>
</protein>
<evidence type="ECO:0000313" key="11">
    <source>
        <dbReference type="EMBL" id="PEH43508.1"/>
    </source>
</evidence>
<dbReference type="PIRSF" id="PIRSF036685">
    <property type="entry name" value="BacLeuNPeptidase"/>
    <property type="match status" value="1"/>
</dbReference>
<feature type="signal peptide" evidence="9">
    <location>
        <begin position="1"/>
        <end position="24"/>
    </location>
</feature>
<name>A0A2A7SJ12_BURGA</name>
<feature type="binding site" evidence="7">
    <location>
        <position position="223"/>
    </location>
    <ligand>
        <name>Zn(2+)</name>
        <dbReference type="ChEBI" id="CHEBI:29105"/>
        <label>1</label>
    </ligand>
</feature>
<dbReference type="GO" id="GO:0006508">
    <property type="term" value="P:proteolysis"/>
    <property type="evidence" value="ECO:0007669"/>
    <property type="project" value="UniProtKB-KW"/>
</dbReference>
<keyword evidence="5" id="KW-0378">Hydrolase</keyword>
<dbReference type="EMBL" id="PDDY01000001">
    <property type="protein sequence ID" value="PEH43508.1"/>
    <property type="molecule type" value="Genomic_DNA"/>
</dbReference>
<dbReference type="InterPro" id="IPR012189">
    <property type="entry name" value="Pept_M28E_Ap1"/>
</dbReference>
<evidence type="ECO:0000256" key="1">
    <source>
        <dbReference type="ARBA" id="ARBA00022438"/>
    </source>
</evidence>
<gene>
    <name evidence="11" type="ORF">CRM94_15880</name>
</gene>
<feature type="binding site" evidence="7">
    <location>
        <position position="304"/>
    </location>
    <ligand>
        <name>Zn(2+)</name>
        <dbReference type="ChEBI" id="CHEBI:29105"/>
        <label>1</label>
    </ligand>
</feature>
<feature type="disulfide bond" evidence="8">
    <location>
        <begin position="348"/>
        <end position="352"/>
    </location>
</feature>
<keyword evidence="8" id="KW-1015">Disulfide bond</keyword>
<keyword evidence="2" id="KW-0645">Protease</keyword>
<evidence type="ECO:0000256" key="5">
    <source>
        <dbReference type="ARBA" id="ARBA00022801"/>
    </source>
</evidence>
<evidence type="ECO:0000256" key="7">
    <source>
        <dbReference type="PIRSR" id="PIRSR036685-1"/>
    </source>
</evidence>
<evidence type="ECO:0000256" key="3">
    <source>
        <dbReference type="ARBA" id="ARBA00022723"/>
    </source>
</evidence>
<evidence type="ECO:0000313" key="12">
    <source>
        <dbReference type="Proteomes" id="UP000220629"/>
    </source>
</evidence>
<keyword evidence="1 11" id="KW-0031">Aminopeptidase</keyword>
<keyword evidence="6 7" id="KW-0862">Zinc</keyword>
<comment type="cofactor">
    <cofactor evidence="7">
        <name>Zn(2+)</name>
        <dbReference type="ChEBI" id="CHEBI:29105"/>
    </cofactor>
    <text evidence="7">Binds 2 Zn(2+) ions per subunit.</text>
</comment>
<dbReference type="GO" id="GO:0046872">
    <property type="term" value="F:metal ion binding"/>
    <property type="evidence" value="ECO:0007669"/>
    <property type="project" value="UniProtKB-KW"/>
</dbReference>
<dbReference type="Proteomes" id="UP000220629">
    <property type="component" value="Unassembled WGS sequence"/>
</dbReference>
<evidence type="ECO:0000256" key="4">
    <source>
        <dbReference type="ARBA" id="ARBA00022729"/>
    </source>
</evidence>
<keyword evidence="3 7" id="KW-0479">Metal-binding</keyword>
<evidence type="ECO:0000256" key="6">
    <source>
        <dbReference type="ARBA" id="ARBA00022833"/>
    </source>
</evidence>
<dbReference type="GO" id="GO:0004177">
    <property type="term" value="F:aminopeptidase activity"/>
    <property type="evidence" value="ECO:0007669"/>
    <property type="project" value="UniProtKB-KW"/>
</dbReference>
<keyword evidence="4 9" id="KW-0732">Signal</keyword>
<evidence type="ECO:0000256" key="2">
    <source>
        <dbReference type="ARBA" id="ARBA00022670"/>
    </source>
</evidence>
<dbReference type="PANTHER" id="PTHR12147">
    <property type="entry name" value="METALLOPEPTIDASE M28 FAMILY MEMBER"/>
    <property type="match status" value="1"/>
</dbReference>
<proteinExistence type="predicted"/>
<evidence type="ECO:0000256" key="8">
    <source>
        <dbReference type="PIRSR" id="PIRSR036685-2"/>
    </source>
</evidence>
<dbReference type="InterPro" id="IPR045175">
    <property type="entry name" value="M28_fam"/>
</dbReference>
<feature type="binding site" evidence="7">
    <location>
        <position position="277"/>
    </location>
    <ligand>
        <name>Zn(2+)</name>
        <dbReference type="ChEBI" id="CHEBI:29105"/>
        <label>2</label>
        <note>catalytic</note>
    </ligand>
</feature>
<feature type="chain" id="PRO_5013196440" evidence="9">
    <location>
        <begin position="25"/>
        <end position="419"/>
    </location>
</feature>
<evidence type="ECO:0000259" key="10">
    <source>
        <dbReference type="Pfam" id="PF04389"/>
    </source>
</evidence>
<comment type="caution">
    <text evidence="11">The sequence shown here is derived from an EMBL/GenBank/DDBJ whole genome shotgun (WGS) entry which is preliminary data.</text>
</comment>
<feature type="binding site" evidence="7">
    <location>
        <position position="242"/>
    </location>
    <ligand>
        <name>Zn(2+)</name>
        <dbReference type="ChEBI" id="CHEBI:29105"/>
        <label>1</label>
    </ligand>
</feature>
<evidence type="ECO:0000256" key="9">
    <source>
        <dbReference type="SAM" id="SignalP"/>
    </source>
</evidence>
<accession>A0A2A7SJ12</accession>
<feature type="binding site" evidence="7">
    <location>
        <position position="380"/>
    </location>
    <ligand>
        <name>Zn(2+)</name>
        <dbReference type="ChEBI" id="CHEBI:29105"/>
        <label>2</label>
        <note>catalytic</note>
    </ligand>
</feature>
<dbReference type="RefSeq" id="WP_047838248.1">
    <property type="nucleotide sequence ID" value="NZ_CADEPP010000010.1"/>
</dbReference>
<reference evidence="12" key="1">
    <citation type="submission" date="2017-09" db="EMBL/GenBank/DDBJ databases">
        <title>FDA dAtabase for Regulatory Grade micrObial Sequences (FDA-ARGOS): Supporting development and validation of Infectious Disease Dx tests.</title>
        <authorList>
            <person name="Minogue T."/>
            <person name="Wolcott M."/>
            <person name="Wasieloski L."/>
            <person name="Aguilar W."/>
            <person name="Moore D."/>
            <person name="Tallon L."/>
            <person name="Sadzewicz L."/>
            <person name="Ott S."/>
            <person name="Zhao X."/>
            <person name="Nagaraj S."/>
            <person name="Vavikolanu K."/>
            <person name="Aluvathingal J."/>
            <person name="Nadendla S."/>
            <person name="Sichtig H."/>
        </authorList>
    </citation>
    <scope>NUCLEOTIDE SEQUENCE [LARGE SCALE GENOMIC DNA]</scope>
    <source>
        <strain evidence="12">FDAARGOS_390</strain>
    </source>
</reference>
<dbReference type="GO" id="GO:0008235">
    <property type="term" value="F:metalloexopeptidase activity"/>
    <property type="evidence" value="ECO:0007669"/>
    <property type="project" value="InterPro"/>
</dbReference>
<organism evidence="11 12">
    <name type="scientific">Burkholderia gladioli</name>
    <name type="common">Pseudomonas marginata</name>
    <name type="synonym">Phytomonas marginata</name>
    <dbReference type="NCBI Taxonomy" id="28095"/>
    <lineage>
        <taxon>Bacteria</taxon>
        <taxon>Pseudomonadati</taxon>
        <taxon>Pseudomonadota</taxon>
        <taxon>Betaproteobacteria</taxon>
        <taxon>Burkholderiales</taxon>
        <taxon>Burkholderiaceae</taxon>
        <taxon>Burkholderia</taxon>
    </lineage>
</organism>
<dbReference type="InterPro" id="IPR007484">
    <property type="entry name" value="Peptidase_M28"/>
</dbReference>
<dbReference type="AlphaFoldDB" id="A0A2A7SJ12"/>
<sequence>MPLPKPKHLALALCGALFAAAAHAAPVWITLGDPAFQQLRQLDAGAASLYSTTLSAGRTADGAAHEETVHIARVDDAVLGELAYAVHHGRGHGPGFIVHDSFDAARRALQPPPQAKQAEAAADAADFALASAQPIAVWVQQLQASNIVSTITALSTNFTNRYYTTSHGVAASNWLAQQWKQLAGSRGDITVEQFTHSKWAQKSVILTIQGSDPSAGTVVLGGHLDSTVGRTSENTRAPGADDDASGIASLTEALRVMLANNYKPKRTIKFIGYSAEEAGLLGSNEIAKQFRAQNVNVVGVLQLDMTNYKGDAKDIYLITDYTNAAQNSYLQTLAKTYLPELSVGTSVCGYACSDHASWTAQGYRASFPFEADQNDSPYIHTVNDTLANSDRQANHALKFGKLALAYAVDLGDGAAVAKR</sequence>
<dbReference type="Pfam" id="PF04389">
    <property type="entry name" value="Peptidase_M28"/>
    <property type="match status" value="1"/>
</dbReference>
<feature type="domain" description="Peptidase M28" evidence="10">
    <location>
        <begin position="204"/>
        <end position="398"/>
    </location>
</feature>